<evidence type="ECO:0000256" key="2">
    <source>
        <dbReference type="ARBA" id="ARBA00022801"/>
    </source>
</evidence>
<evidence type="ECO:0000256" key="5">
    <source>
        <dbReference type="SAM" id="MobiDB-lite"/>
    </source>
</evidence>
<evidence type="ECO:0000313" key="7">
    <source>
        <dbReference type="Proteomes" id="UP000232323"/>
    </source>
</evidence>
<dbReference type="GO" id="GO:0003906">
    <property type="term" value="F:DNA-(apurinic or apyrimidinic site) endonuclease activity"/>
    <property type="evidence" value="ECO:0007669"/>
    <property type="project" value="TreeGrafter"/>
</dbReference>
<evidence type="ECO:0000256" key="3">
    <source>
        <dbReference type="ARBA" id="ARBA00022842"/>
    </source>
</evidence>
<feature type="compositionally biased region" description="Polar residues" evidence="5">
    <location>
        <begin position="376"/>
        <end position="392"/>
    </location>
</feature>
<keyword evidence="7" id="KW-1185">Reference proteome</keyword>
<accession>A0A250XSS4</accession>
<feature type="binding site" evidence="4">
    <location>
        <position position="42"/>
    </location>
    <ligand>
        <name>Mg(2+)</name>
        <dbReference type="ChEBI" id="CHEBI:18420"/>
        <label>1</label>
    </ligand>
</feature>
<dbReference type="GO" id="GO:0006284">
    <property type="term" value="P:base-excision repair"/>
    <property type="evidence" value="ECO:0007669"/>
    <property type="project" value="TreeGrafter"/>
</dbReference>
<dbReference type="Gene3D" id="3.60.10.10">
    <property type="entry name" value="Endonuclease/exonuclease/phosphatase"/>
    <property type="match status" value="2"/>
</dbReference>
<organism evidence="6 7">
    <name type="scientific">Chlamydomonas eustigma</name>
    <dbReference type="NCBI Taxonomy" id="1157962"/>
    <lineage>
        <taxon>Eukaryota</taxon>
        <taxon>Viridiplantae</taxon>
        <taxon>Chlorophyta</taxon>
        <taxon>core chlorophytes</taxon>
        <taxon>Chlorophyceae</taxon>
        <taxon>CS clade</taxon>
        <taxon>Chlamydomonadales</taxon>
        <taxon>Chlamydomonadaceae</taxon>
        <taxon>Chlamydomonas</taxon>
    </lineage>
</organism>
<feature type="compositionally biased region" description="Basic and acidic residues" evidence="5">
    <location>
        <begin position="360"/>
        <end position="374"/>
    </location>
</feature>
<reference evidence="6 7" key="1">
    <citation type="submission" date="2017-08" db="EMBL/GenBank/DDBJ databases">
        <title>Acidophilic green algal genome provides insights into adaptation to an acidic environment.</title>
        <authorList>
            <person name="Hirooka S."/>
            <person name="Hirose Y."/>
            <person name="Kanesaki Y."/>
            <person name="Higuchi S."/>
            <person name="Fujiwara T."/>
            <person name="Onuma R."/>
            <person name="Era A."/>
            <person name="Ohbayashi R."/>
            <person name="Uzuka A."/>
            <person name="Nozaki H."/>
            <person name="Yoshikawa H."/>
            <person name="Miyagishima S.Y."/>
        </authorList>
    </citation>
    <scope>NUCLEOTIDE SEQUENCE [LARGE SCALE GENOMIC DNA]</scope>
    <source>
        <strain evidence="6 7">NIES-2499</strain>
    </source>
</reference>
<feature type="binding site" evidence="4">
    <location>
        <position position="7"/>
    </location>
    <ligand>
        <name>Mg(2+)</name>
        <dbReference type="ChEBI" id="CHEBI:18420"/>
        <label>1</label>
    </ligand>
</feature>
<evidence type="ECO:0000313" key="6">
    <source>
        <dbReference type="EMBL" id="GAX86086.1"/>
    </source>
</evidence>
<name>A0A250XSS4_9CHLO</name>
<feature type="compositionally biased region" description="Basic and acidic residues" evidence="5">
    <location>
        <begin position="322"/>
        <end position="334"/>
    </location>
</feature>
<comment type="cofactor">
    <cofactor evidence="4">
        <name>Mg(2+)</name>
        <dbReference type="ChEBI" id="CHEBI:18420"/>
    </cofactor>
    <cofactor evidence="4">
        <name>Mn(2+)</name>
        <dbReference type="ChEBI" id="CHEBI:29035"/>
    </cofactor>
    <text evidence="4">Probably binds two magnesium or manganese ions per subunit.</text>
</comment>
<keyword evidence="3 4" id="KW-0460">Magnesium</keyword>
<feature type="compositionally biased region" description="Polar residues" evidence="5">
    <location>
        <begin position="339"/>
        <end position="355"/>
    </location>
</feature>
<dbReference type="STRING" id="1157962.A0A250XSS4"/>
<dbReference type="GO" id="GO:0008311">
    <property type="term" value="F:double-stranded DNA 3'-5' DNA exonuclease activity"/>
    <property type="evidence" value="ECO:0007669"/>
    <property type="project" value="TreeGrafter"/>
</dbReference>
<dbReference type="PANTHER" id="PTHR22748:SF4">
    <property type="entry name" value="DNA-(APURINIC OR APYRIMIDINIC SITE) ENDONUCLEASE 2"/>
    <property type="match status" value="1"/>
</dbReference>
<sequence length="392" mass="43032">MKIIVWNINGLTATVANVNLSSEFGSLTKFFQFFGDVACIQEAKLQGDKITKALACPEGWESFWAVSRKRKGYSGVTTWTSCATSSPLSSEADCLGVGNDDIDQEGRVVITDQGDFVLINVYVPNAGEKGERADFKGLQSKARVKQAKLMVSCCRWDERTESRATNRGVRIDYALASLDLLPQVVSCEIISATRIPPKWSDHAALVLELRDVPCLHPHPPCAGSSLLDKRWNDRSQKTVSALFAKAGSTKRLKMETEHQHQHLKGEEAARINVGPLKTETGLMNANALQAWHQADERTEMGTQEAAVQETSDLQCSSTANKPQEDADAEIKPSHCSDAAPSSNAPKKNHYLQTSVKKIGSQRDMKHSPETERTGRNQKSISSFFSIPANTKA</sequence>
<evidence type="ECO:0000256" key="4">
    <source>
        <dbReference type="PIRSR" id="PIRSR604808-2"/>
    </source>
</evidence>
<dbReference type="GO" id="GO:0046872">
    <property type="term" value="F:metal ion binding"/>
    <property type="evidence" value="ECO:0007669"/>
    <property type="project" value="UniProtKB-KW"/>
</dbReference>
<dbReference type="PROSITE" id="PS00728">
    <property type="entry name" value="AP_NUCLEASE_F1_3"/>
    <property type="match status" value="1"/>
</dbReference>
<keyword evidence="1 4" id="KW-0479">Metal-binding</keyword>
<dbReference type="GO" id="GO:0005634">
    <property type="term" value="C:nucleus"/>
    <property type="evidence" value="ECO:0007669"/>
    <property type="project" value="TreeGrafter"/>
</dbReference>
<evidence type="ECO:0000256" key="1">
    <source>
        <dbReference type="ARBA" id="ARBA00022723"/>
    </source>
</evidence>
<dbReference type="InterPro" id="IPR004808">
    <property type="entry name" value="AP_endonuc_1"/>
</dbReference>
<feature type="region of interest" description="Disordered" evidence="5">
    <location>
        <begin position="297"/>
        <end position="392"/>
    </location>
</feature>
<dbReference type="Proteomes" id="UP000232323">
    <property type="component" value="Unassembled WGS sequence"/>
</dbReference>
<dbReference type="PANTHER" id="PTHR22748">
    <property type="entry name" value="AP ENDONUCLEASE"/>
    <property type="match status" value="1"/>
</dbReference>
<protein>
    <recommendedName>
        <fullName evidence="8">Endonuclease/exonuclease/phosphatase domain-containing protein</fullName>
    </recommendedName>
</protein>
<feature type="compositionally biased region" description="Polar residues" evidence="5">
    <location>
        <begin position="308"/>
        <end position="321"/>
    </location>
</feature>
<dbReference type="AlphaFoldDB" id="A0A250XSS4"/>
<dbReference type="OrthoDB" id="391817at2759"/>
<keyword evidence="2" id="KW-0378">Hydrolase</keyword>
<proteinExistence type="predicted"/>
<dbReference type="SUPFAM" id="SSF56219">
    <property type="entry name" value="DNase I-like"/>
    <property type="match status" value="1"/>
</dbReference>
<evidence type="ECO:0008006" key="8">
    <source>
        <dbReference type="Google" id="ProtNLM"/>
    </source>
</evidence>
<dbReference type="InterPro" id="IPR036691">
    <property type="entry name" value="Endo/exonu/phosph_ase_sf"/>
</dbReference>
<dbReference type="InterPro" id="IPR020848">
    <property type="entry name" value="AP_endonuclease_F1_CS"/>
</dbReference>
<comment type="caution">
    <text evidence="6">The sequence shown here is derived from an EMBL/GenBank/DDBJ whole genome shotgun (WGS) entry which is preliminary data.</text>
</comment>
<keyword evidence="4" id="KW-0464">Manganese</keyword>
<dbReference type="GO" id="GO:0003677">
    <property type="term" value="F:DNA binding"/>
    <property type="evidence" value="ECO:0007669"/>
    <property type="project" value="InterPro"/>
</dbReference>
<dbReference type="EMBL" id="BEGY01000226">
    <property type="protein sequence ID" value="GAX86086.1"/>
    <property type="molecule type" value="Genomic_DNA"/>
</dbReference>
<dbReference type="GO" id="GO:0008081">
    <property type="term" value="F:phosphoric diester hydrolase activity"/>
    <property type="evidence" value="ECO:0007669"/>
    <property type="project" value="TreeGrafter"/>
</dbReference>
<gene>
    <name evidence="6" type="ORF">CEUSTIGMA_g13499.t1</name>
</gene>